<organism evidence="11 12">
    <name type="scientific">Faecalispora sporosphaeroides</name>
    <dbReference type="NCBI Taxonomy" id="1549"/>
    <lineage>
        <taxon>Bacteria</taxon>
        <taxon>Bacillati</taxon>
        <taxon>Bacillota</taxon>
        <taxon>Clostridia</taxon>
        <taxon>Eubacteriales</taxon>
        <taxon>Oscillospiraceae</taxon>
        <taxon>Faecalispora</taxon>
    </lineage>
</organism>
<keyword evidence="4" id="KW-1003">Cell membrane</keyword>
<dbReference type="RefSeq" id="WP_027103796.1">
    <property type="nucleotide sequence ID" value="NZ_JBKWRC010000001.1"/>
</dbReference>
<evidence type="ECO:0000256" key="2">
    <source>
        <dbReference type="ARBA" id="ARBA00006742"/>
    </source>
</evidence>
<evidence type="ECO:0000256" key="4">
    <source>
        <dbReference type="ARBA" id="ARBA00022475"/>
    </source>
</evidence>
<dbReference type="AlphaFoldDB" id="A0A928Q251"/>
<dbReference type="Pfam" id="PF02699">
    <property type="entry name" value="YajC"/>
    <property type="match status" value="1"/>
</dbReference>
<evidence type="ECO:0000256" key="10">
    <source>
        <dbReference type="SAM" id="Phobius"/>
    </source>
</evidence>
<sequence length="110" mass="12168">MNHLLPLAATAAASSGNSIWSIIVIYALLFGALYFFMIRPQQKKKKAEEALRKNVQVGDEITTIGGIVGRIVAIKDESDSFVLETGIDRTKIIVKRWALGKINTVHEDDK</sequence>
<protein>
    <submittedName>
        <fullName evidence="11">Preprotein translocase subunit YajC</fullName>
    </submittedName>
</protein>
<dbReference type="SMART" id="SM01323">
    <property type="entry name" value="YajC"/>
    <property type="match status" value="1"/>
</dbReference>
<evidence type="ECO:0000256" key="6">
    <source>
        <dbReference type="ARBA" id="ARBA00022927"/>
    </source>
</evidence>
<comment type="subcellular location">
    <subcellularLocation>
        <location evidence="1">Cell membrane</location>
        <topology evidence="1">Single-pass membrane protein</topology>
    </subcellularLocation>
</comment>
<dbReference type="PANTHER" id="PTHR33909:SF1">
    <property type="entry name" value="SEC TRANSLOCON ACCESSORY COMPLEX SUBUNIT YAJC"/>
    <property type="match status" value="1"/>
</dbReference>
<name>A0A928Q251_9FIRM</name>
<keyword evidence="6" id="KW-0653">Protein transport</keyword>
<dbReference type="PRINTS" id="PR01853">
    <property type="entry name" value="YAJCTRNLCASE"/>
</dbReference>
<dbReference type="GO" id="GO:0015031">
    <property type="term" value="P:protein transport"/>
    <property type="evidence" value="ECO:0007669"/>
    <property type="project" value="UniProtKB-KW"/>
</dbReference>
<keyword evidence="9 10" id="KW-0472">Membrane</keyword>
<evidence type="ECO:0000256" key="5">
    <source>
        <dbReference type="ARBA" id="ARBA00022692"/>
    </source>
</evidence>
<reference evidence="11" key="1">
    <citation type="submission" date="2019-04" db="EMBL/GenBank/DDBJ databases">
        <title>Evolution of Biomass-Degrading Anaerobic Consortia Revealed by Metagenomics.</title>
        <authorList>
            <person name="Peng X."/>
        </authorList>
    </citation>
    <scope>NUCLEOTIDE SEQUENCE</scope>
    <source>
        <strain evidence="11">SIG551</strain>
    </source>
</reference>
<evidence type="ECO:0000313" key="11">
    <source>
        <dbReference type="EMBL" id="MBE6832919.1"/>
    </source>
</evidence>
<dbReference type="PANTHER" id="PTHR33909">
    <property type="entry name" value="SEC TRANSLOCON ACCESSORY COMPLEX SUBUNIT YAJC"/>
    <property type="match status" value="1"/>
</dbReference>
<evidence type="ECO:0000256" key="1">
    <source>
        <dbReference type="ARBA" id="ARBA00004162"/>
    </source>
</evidence>
<keyword evidence="7 10" id="KW-1133">Transmembrane helix</keyword>
<gene>
    <name evidence="11" type="primary">yajC</name>
    <name evidence="11" type="ORF">E7512_04960</name>
</gene>
<evidence type="ECO:0000256" key="8">
    <source>
        <dbReference type="ARBA" id="ARBA00023010"/>
    </source>
</evidence>
<dbReference type="EMBL" id="SVNY01000002">
    <property type="protein sequence ID" value="MBE6832919.1"/>
    <property type="molecule type" value="Genomic_DNA"/>
</dbReference>
<dbReference type="NCBIfam" id="TIGR00739">
    <property type="entry name" value="yajC"/>
    <property type="match status" value="1"/>
</dbReference>
<dbReference type="InterPro" id="IPR003849">
    <property type="entry name" value="Preprotein_translocase_YajC"/>
</dbReference>
<accession>A0A928Q251</accession>
<proteinExistence type="inferred from homology"/>
<evidence type="ECO:0000256" key="7">
    <source>
        <dbReference type="ARBA" id="ARBA00022989"/>
    </source>
</evidence>
<evidence type="ECO:0000313" key="12">
    <source>
        <dbReference type="Proteomes" id="UP000754750"/>
    </source>
</evidence>
<keyword evidence="3" id="KW-0813">Transport</keyword>
<dbReference type="GO" id="GO:0005886">
    <property type="term" value="C:plasma membrane"/>
    <property type="evidence" value="ECO:0007669"/>
    <property type="project" value="UniProtKB-SubCell"/>
</dbReference>
<comment type="caution">
    <text evidence="11">The sequence shown here is derived from an EMBL/GenBank/DDBJ whole genome shotgun (WGS) entry which is preliminary data.</text>
</comment>
<dbReference type="Proteomes" id="UP000754750">
    <property type="component" value="Unassembled WGS sequence"/>
</dbReference>
<feature type="transmembrane region" description="Helical" evidence="10">
    <location>
        <begin position="20"/>
        <end position="38"/>
    </location>
</feature>
<evidence type="ECO:0000256" key="9">
    <source>
        <dbReference type="ARBA" id="ARBA00023136"/>
    </source>
</evidence>
<comment type="similarity">
    <text evidence="2">Belongs to the YajC family.</text>
</comment>
<keyword evidence="8" id="KW-0811">Translocation</keyword>
<evidence type="ECO:0000256" key="3">
    <source>
        <dbReference type="ARBA" id="ARBA00022448"/>
    </source>
</evidence>
<keyword evidence="5 10" id="KW-0812">Transmembrane</keyword>